<sequence>MPLASDDRHLGAAFDPGSARTAGEFLLLLRGLIDDSGLTYRQLQRRAETHGDTLPPSTLASALKRDTLPRREMLLAVLRACEVPAPLRARWLAACSRIAHAGRVSAAGRASDVDAPEPGRVPRQLPQCTRGFVGRAAELAWLDESTSAEGALAVISGPGGVGKTALAVHWAQAASARFPHGQLYLDLGGFSAHAALTAERAIAILLESLGLPVDDIPADLAARSGLLRSVLADRRMLLILDNAARAEQVRPLVPGGRRCTTLVTSRHQLPGLVVREGARRLDLRVPSPADARALLLAATGGRGEAGELDAIARHCGRLPLALRIAGANLAGGGDPGVFAARLGAESIMDELSVPEDADSDLARVFADTLATVSPPGRALLAAITRFPGTTVSLDAARVLTGETAAGTRRLLAELTAVHLVEQAAPERFAPHDLVRAYASRLSADTAADTRLADWYLRLANAAVGEIRPRRAWVEPPGDSAVADPWRWLDEERGNLAALIRAAAASKAPLAWRLADPFCAYLAARRDLAEWREIAALTLAAAEDPVGVMAMNASLGYALAETDPPASLELCRTALDLARRMGRPRWEANMLLRLGMAHREAGRAEEAVAHLASALEIFGALDPCDKEAAREAAEAVETVFGWYRDAGNDYGEPEPGYALLARTADVAMLQRVAEFFTRLDDHRLAAYMTQAAAYTAAGLGHRAEAASLAVAALREARAGHDRPVEAHALITLATIEPGHGGPRLAAEALDVATRSGDAHAEIRARLALAHLLPGDEALTAAKGAVLAASRARHPALERQAAARTASLLLARGESGEARVWAERAYALAVEAGTEVAVERARWLLGEVG</sequence>
<evidence type="ECO:0000259" key="1">
    <source>
        <dbReference type="SMART" id="SM00382"/>
    </source>
</evidence>
<evidence type="ECO:0000313" key="3">
    <source>
        <dbReference type="Proteomes" id="UP001165079"/>
    </source>
</evidence>
<dbReference type="PRINTS" id="PR00364">
    <property type="entry name" value="DISEASERSIST"/>
</dbReference>
<dbReference type="SMART" id="SM00382">
    <property type="entry name" value="AAA"/>
    <property type="match status" value="1"/>
</dbReference>
<dbReference type="InterPro" id="IPR011990">
    <property type="entry name" value="TPR-like_helical_dom_sf"/>
</dbReference>
<accession>A0A9W6SPK8</accession>
<gene>
    <name evidence="2" type="ORF">Afil01_43540</name>
</gene>
<proteinExistence type="predicted"/>
<dbReference type="RefSeq" id="WP_285664700.1">
    <property type="nucleotide sequence ID" value="NZ_BSTX01000003.1"/>
</dbReference>
<dbReference type="PANTHER" id="PTHR47691:SF3">
    <property type="entry name" value="HTH-TYPE TRANSCRIPTIONAL REGULATOR RV0890C-RELATED"/>
    <property type="match status" value="1"/>
</dbReference>
<evidence type="ECO:0000313" key="2">
    <source>
        <dbReference type="EMBL" id="GLZ79547.1"/>
    </source>
</evidence>
<dbReference type="AlphaFoldDB" id="A0A9W6SPK8"/>
<name>A0A9W6SPK8_9ACTN</name>
<feature type="domain" description="AAA+ ATPase" evidence="1">
    <location>
        <begin position="149"/>
        <end position="287"/>
    </location>
</feature>
<comment type="caution">
    <text evidence="2">The sequence shown here is derived from an EMBL/GenBank/DDBJ whole genome shotgun (WGS) entry which is preliminary data.</text>
</comment>
<protein>
    <recommendedName>
        <fullName evidence="1">AAA+ ATPase domain-containing protein</fullName>
    </recommendedName>
</protein>
<dbReference type="SUPFAM" id="SSF48452">
    <property type="entry name" value="TPR-like"/>
    <property type="match status" value="1"/>
</dbReference>
<dbReference type="InterPro" id="IPR027417">
    <property type="entry name" value="P-loop_NTPase"/>
</dbReference>
<reference evidence="2" key="1">
    <citation type="submission" date="2023-03" db="EMBL/GenBank/DDBJ databases">
        <title>Actinorhabdospora filicis NBRC 111898.</title>
        <authorList>
            <person name="Ichikawa N."/>
            <person name="Sato H."/>
            <person name="Tonouchi N."/>
        </authorList>
    </citation>
    <scope>NUCLEOTIDE SEQUENCE</scope>
    <source>
        <strain evidence="2">NBRC 111898</strain>
    </source>
</reference>
<dbReference type="SUPFAM" id="SSF52540">
    <property type="entry name" value="P-loop containing nucleoside triphosphate hydrolases"/>
    <property type="match status" value="1"/>
</dbReference>
<keyword evidence="3" id="KW-1185">Reference proteome</keyword>
<dbReference type="PANTHER" id="PTHR47691">
    <property type="entry name" value="REGULATOR-RELATED"/>
    <property type="match status" value="1"/>
</dbReference>
<organism evidence="2 3">
    <name type="scientific">Actinorhabdospora filicis</name>
    <dbReference type="NCBI Taxonomy" id="1785913"/>
    <lineage>
        <taxon>Bacteria</taxon>
        <taxon>Bacillati</taxon>
        <taxon>Actinomycetota</taxon>
        <taxon>Actinomycetes</taxon>
        <taxon>Micromonosporales</taxon>
        <taxon>Micromonosporaceae</taxon>
        <taxon>Actinorhabdospora</taxon>
    </lineage>
</organism>
<dbReference type="Gene3D" id="1.25.40.10">
    <property type="entry name" value="Tetratricopeptide repeat domain"/>
    <property type="match status" value="1"/>
</dbReference>
<dbReference type="InterPro" id="IPR003593">
    <property type="entry name" value="AAA+_ATPase"/>
</dbReference>
<dbReference type="Gene3D" id="3.40.50.300">
    <property type="entry name" value="P-loop containing nucleotide triphosphate hydrolases"/>
    <property type="match status" value="1"/>
</dbReference>
<dbReference type="Proteomes" id="UP001165079">
    <property type="component" value="Unassembled WGS sequence"/>
</dbReference>
<dbReference type="EMBL" id="BSTX01000003">
    <property type="protein sequence ID" value="GLZ79547.1"/>
    <property type="molecule type" value="Genomic_DNA"/>
</dbReference>